<dbReference type="EMBL" id="BSNK01000001">
    <property type="protein sequence ID" value="GLQ23064.1"/>
    <property type="molecule type" value="Genomic_DNA"/>
</dbReference>
<organism evidence="2 3">
    <name type="scientific">Algimonas ampicilliniresistens</name>
    <dbReference type="NCBI Taxonomy" id="1298735"/>
    <lineage>
        <taxon>Bacteria</taxon>
        <taxon>Pseudomonadati</taxon>
        <taxon>Pseudomonadota</taxon>
        <taxon>Alphaproteobacteria</taxon>
        <taxon>Maricaulales</taxon>
        <taxon>Robiginitomaculaceae</taxon>
        <taxon>Algimonas</taxon>
    </lineage>
</organism>
<evidence type="ECO:0000313" key="3">
    <source>
        <dbReference type="Proteomes" id="UP001161391"/>
    </source>
</evidence>
<gene>
    <name evidence="2" type="ORF">GCM10007853_09380</name>
</gene>
<reference evidence="2" key="1">
    <citation type="journal article" date="2014" name="Int. J. Syst. Evol. Microbiol.">
        <title>Complete genome of a new Firmicutes species belonging to the dominant human colonic microbiota ('Ruminococcus bicirculans') reveals two chromosomes and a selective capacity to utilize plant glucans.</title>
        <authorList>
            <consortium name="NISC Comparative Sequencing Program"/>
            <person name="Wegmann U."/>
            <person name="Louis P."/>
            <person name="Goesmann A."/>
            <person name="Henrissat B."/>
            <person name="Duncan S.H."/>
            <person name="Flint H.J."/>
        </authorList>
    </citation>
    <scope>NUCLEOTIDE SEQUENCE</scope>
    <source>
        <strain evidence="2">NBRC 108219</strain>
    </source>
</reference>
<proteinExistence type="predicted"/>
<reference evidence="2" key="2">
    <citation type="submission" date="2023-01" db="EMBL/GenBank/DDBJ databases">
        <title>Draft genome sequence of Algimonas ampicilliniresistens strain NBRC 108219.</title>
        <authorList>
            <person name="Sun Q."/>
            <person name="Mori K."/>
        </authorList>
    </citation>
    <scope>NUCLEOTIDE SEQUENCE</scope>
    <source>
        <strain evidence="2">NBRC 108219</strain>
    </source>
</reference>
<dbReference type="SUPFAM" id="SSF74653">
    <property type="entry name" value="TolA/TonB C-terminal domain"/>
    <property type="match status" value="1"/>
</dbReference>
<protein>
    <recommendedName>
        <fullName evidence="4">Cell division and transport-associated protein TolA</fullName>
    </recommendedName>
</protein>
<feature type="region of interest" description="Disordered" evidence="1">
    <location>
        <begin position="86"/>
        <end position="157"/>
    </location>
</feature>
<dbReference type="Proteomes" id="UP001161391">
    <property type="component" value="Unassembled WGS sequence"/>
</dbReference>
<dbReference type="RefSeq" id="WP_284388100.1">
    <property type="nucleotide sequence ID" value="NZ_BSNK01000001.1"/>
</dbReference>
<sequence>MRAGLPISLMLHGSVVFGASLAFSTIEPLEQGRVVPVELITVAEFTDIRASLKRERPVPEPEPDLSMQVETSVINAPEKADEINVAPDEVVTAEPVTPPETKPEPSDEPAPEPEKVAEAKPAFDLDRISSLIDKSKDTSTAENSQIANEGSEDRLVYSDRAREGIGSGTQMTLSELDALNSAMYRCWRKPVDATDLEMLVVRLQVDMLPGGFIKDVRVIDRASSRRASPGNPFWDVAEMRAVQAVTKCAPYDFLPAEKFEQWESLILNFRPKL</sequence>
<comment type="caution">
    <text evidence="2">The sequence shown here is derived from an EMBL/GenBank/DDBJ whole genome shotgun (WGS) entry which is preliminary data.</text>
</comment>
<evidence type="ECO:0000313" key="2">
    <source>
        <dbReference type="EMBL" id="GLQ23064.1"/>
    </source>
</evidence>
<name>A0ABQ5V7W0_9PROT</name>
<keyword evidence="3" id="KW-1185">Reference proteome</keyword>
<feature type="compositionally biased region" description="Basic and acidic residues" evidence="1">
    <location>
        <begin position="112"/>
        <end position="139"/>
    </location>
</feature>
<dbReference type="Gene3D" id="3.30.1150.10">
    <property type="match status" value="1"/>
</dbReference>
<accession>A0ABQ5V7W0</accession>
<evidence type="ECO:0000256" key="1">
    <source>
        <dbReference type="SAM" id="MobiDB-lite"/>
    </source>
</evidence>
<evidence type="ECO:0008006" key="4">
    <source>
        <dbReference type="Google" id="ProtNLM"/>
    </source>
</evidence>